<keyword evidence="1" id="KW-0689">Ribosomal protein</keyword>
<reference evidence="1 4" key="2">
    <citation type="submission" date="2020-04" db="EMBL/GenBank/DDBJ databases">
        <title>Antimicrobial susceptibility and clonality of vaginal-derived multi-drug resistant Mobiluncus isolates in China.</title>
        <authorList>
            <person name="Zhang X."/>
        </authorList>
    </citation>
    <scope>NUCLEOTIDE SEQUENCE [LARGE SCALE GENOMIC DNA]</scope>
    <source>
        <strain evidence="1 4">7</strain>
    </source>
</reference>
<gene>
    <name evidence="1" type="ORF">HHJ74_03130</name>
    <name evidence="2" type="ORF">NCTC11819_00454</name>
</gene>
<dbReference type="Proteomes" id="UP000255284">
    <property type="component" value="Unassembled WGS sequence"/>
</dbReference>
<protein>
    <submittedName>
        <fullName evidence="1">50S ribosomal protein L7/L12</fullName>
    </submittedName>
</protein>
<dbReference type="EMBL" id="UGGQ01000006">
    <property type="protein sequence ID" value="STO15910.1"/>
    <property type="molecule type" value="Genomic_DNA"/>
</dbReference>
<evidence type="ECO:0000313" key="1">
    <source>
        <dbReference type="EMBL" id="NMW92709.1"/>
    </source>
</evidence>
<dbReference type="RefSeq" id="WP_036369917.1">
    <property type="nucleotide sequence ID" value="NZ_CAMUNX010000014.1"/>
</dbReference>
<dbReference type="Proteomes" id="UP000582487">
    <property type="component" value="Unassembled WGS sequence"/>
</dbReference>
<keyword evidence="1" id="KW-0687">Ribonucleoprotein</keyword>
<evidence type="ECO:0000313" key="3">
    <source>
        <dbReference type="Proteomes" id="UP000255284"/>
    </source>
</evidence>
<evidence type="ECO:0000313" key="2">
    <source>
        <dbReference type="EMBL" id="STO15910.1"/>
    </source>
</evidence>
<evidence type="ECO:0000313" key="4">
    <source>
        <dbReference type="Proteomes" id="UP000582487"/>
    </source>
</evidence>
<dbReference type="GO" id="GO:0005840">
    <property type="term" value="C:ribosome"/>
    <property type="evidence" value="ECO:0007669"/>
    <property type="project" value="UniProtKB-KW"/>
</dbReference>
<name>A0A848RBP0_9ACTO</name>
<dbReference type="GeneID" id="61167283"/>
<dbReference type="EMBL" id="JABCUV010000002">
    <property type="protein sequence ID" value="NMW92709.1"/>
    <property type="molecule type" value="Genomic_DNA"/>
</dbReference>
<proteinExistence type="predicted"/>
<dbReference type="AlphaFoldDB" id="A0A848RBP0"/>
<sequence>MGKWFNQAAEIDKLRSEVQRQAAAIEQLRSQLAAAGVPAQVDAYGVTAEELELVANGQPVVAIKKFRERTGADLVTAKRAIDSIA</sequence>
<reference evidence="2 3" key="1">
    <citation type="submission" date="2018-06" db="EMBL/GenBank/DDBJ databases">
        <authorList>
            <consortium name="Pathogen Informatics"/>
            <person name="Doyle S."/>
        </authorList>
    </citation>
    <scope>NUCLEOTIDE SEQUENCE [LARGE SCALE GENOMIC DNA]</scope>
    <source>
        <strain evidence="2 3">NCTC11819</strain>
    </source>
</reference>
<accession>A0A848RBP0</accession>
<organism evidence="1 4">
    <name type="scientific">Mobiluncus mulieris</name>
    <dbReference type="NCBI Taxonomy" id="2052"/>
    <lineage>
        <taxon>Bacteria</taxon>
        <taxon>Bacillati</taxon>
        <taxon>Actinomycetota</taxon>
        <taxon>Actinomycetes</taxon>
        <taxon>Actinomycetales</taxon>
        <taxon>Actinomycetaceae</taxon>
        <taxon>Mobiluncus</taxon>
    </lineage>
</organism>
<comment type="caution">
    <text evidence="1">The sequence shown here is derived from an EMBL/GenBank/DDBJ whole genome shotgun (WGS) entry which is preliminary data.</text>
</comment>